<gene>
    <name evidence="1" type="ORF">LCGC14_1894030</name>
</gene>
<protein>
    <submittedName>
        <fullName evidence="1">Uncharacterized protein</fullName>
    </submittedName>
</protein>
<organism evidence="1">
    <name type="scientific">marine sediment metagenome</name>
    <dbReference type="NCBI Taxonomy" id="412755"/>
    <lineage>
        <taxon>unclassified sequences</taxon>
        <taxon>metagenomes</taxon>
        <taxon>ecological metagenomes</taxon>
    </lineage>
</organism>
<name>A0A0F9FYL2_9ZZZZ</name>
<dbReference type="InterPro" id="IPR056401">
    <property type="entry name" value="Crass_capsid"/>
</dbReference>
<dbReference type="Pfam" id="PF23898">
    <property type="entry name" value="Crass_capsid"/>
    <property type="match status" value="1"/>
</dbReference>
<proteinExistence type="predicted"/>
<reference evidence="1" key="1">
    <citation type="journal article" date="2015" name="Nature">
        <title>Complex archaea that bridge the gap between prokaryotes and eukaryotes.</title>
        <authorList>
            <person name="Spang A."/>
            <person name="Saw J.H."/>
            <person name="Jorgensen S.L."/>
            <person name="Zaremba-Niedzwiedzka K."/>
            <person name="Martijn J."/>
            <person name="Lind A.E."/>
            <person name="van Eijk R."/>
            <person name="Schleper C."/>
            <person name="Guy L."/>
            <person name="Ettema T.J."/>
        </authorList>
    </citation>
    <scope>NUCLEOTIDE SEQUENCE</scope>
</reference>
<comment type="caution">
    <text evidence="1">The sequence shown here is derived from an EMBL/GenBank/DDBJ whole genome shotgun (WGS) entry which is preliminary data.</text>
</comment>
<dbReference type="AlphaFoldDB" id="A0A0F9FYL2"/>
<accession>A0A0F9FYL2</accession>
<sequence length="482" mass="53674">MFQTDVSPLQLHKLRALPSGMTESDHLSQAYLTEPERMDAVLAYAFGTQNETVLSMLTGGIGNTRFVSNREYTWDLHGQTERAVVVTGPMQSGNAGLNAHPFGWKMEEGIFEVSDNLVSDDGTMCRVSAVSFNGIDYIYTAVLTDPDPKKFINASQLLAGARFSKDFSTVEEFSDKGGGTNFVAPMTLKNQLTTLRKHYAVSRSAATDVMVIELFSEDGQSTKLWTKLAEWTALAQWYKEIDRSFIYTIYNKDPQGVVRLQGKNQRPVYHGAGIRQQISPANKFYYAKLTYDAIDEFLLDLSYNADRWGGNYNFIALTGKMGVREFNRAVIARQNELGVTITNSGTFITGTGDSLTLTGHFKKVEFLNGVSLTVKEFSPYDDKVRNRTLHPVSKKPIESYRFTLLNFGTVKGKANIRKVAKKNSENAMWHVCGSTTPYGDVAKNIGTMRSSGLDGYEVHMLAEVGIQLQDPTSCGEMIMRLN</sequence>
<dbReference type="EMBL" id="LAZR01019712">
    <property type="protein sequence ID" value="KKL91504.1"/>
    <property type="molecule type" value="Genomic_DNA"/>
</dbReference>
<evidence type="ECO:0000313" key="1">
    <source>
        <dbReference type="EMBL" id="KKL91504.1"/>
    </source>
</evidence>